<organism evidence="1 2">
    <name type="scientific">Mucilaginibacter ginsenosidivorans</name>
    <dbReference type="NCBI Taxonomy" id="398053"/>
    <lineage>
        <taxon>Bacteria</taxon>
        <taxon>Pseudomonadati</taxon>
        <taxon>Bacteroidota</taxon>
        <taxon>Sphingobacteriia</taxon>
        <taxon>Sphingobacteriales</taxon>
        <taxon>Sphingobacteriaceae</taxon>
        <taxon>Mucilaginibacter</taxon>
    </lineage>
</organism>
<name>A0A5B8UTZ9_9SPHI</name>
<protein>
    <submittedName>
        <fullName evidence="1">Uncharacterized protein</fullName>
    </submittedName>
</protein>
<reference evidence="1 2" key="1">
    <citation type="journal article" date="2017" name="Curr. Microbiol.">
        <title>Mucilaginibacter ginsenosidivorans sp. nov., Isolated from Soil of Ginseng Field.</title>
        <authorList>
            <person name="Kim M.M."/>
            <person name="Siddiqi M.Z."/>
            <person name="Im W.T."/>
        </authorList>
    </citation>
    <scope>NUCLEOTIDE SEQUENCE [LARGE SCALE GENOMIC DNA]</scope>
    <source>
        <strain evidence="1 2">Gsoil 3017</strain>
    </source>
</reference>
<dbReference type="AlphaFoldDB" id="A0A5B8UTZ9"/>
<dbReference type="RefSeq" id="WP_147031101.1">
    <property type="nucleotide sequence ID" value="NZ_CP042436.1"/>
</dbReference>
<evidence type="ECO:0000313" key="1">
    <source>
        <dbReference type="EMBL" id="QEC62524.1"/>
    </source>
</evidence>
<accession>A0A5B8UTZ9</accession>
<keyword evidence="2" id="KW-1185">Reference proteome</keyword>
<sequence length="91" mass="9413">MEDRILLLFDGGRGDACSVFEAVLRGMPVGDAKVLLWGAFRRAALDAGLLSGGSLDDLASFLDQLMDRCVAEAAAGRGAMADGPAEGARDV</sequence>
<dbReference type="KEGG" id="mgin:FRZ54_07955"/>
<dbReference type="Proteomes" id="UP000321479">
    <property type="component" value="Chromosome"/>
</dbReference>
<gene>
    <name evidence="1" type="ORF">FRZ54_07955</name>
</gene>
<proteinExistence type="predicted"/>
<dbReference type="EMBL" id="CP042436">
    <property type="protein sequence ID" value="QEC62524.1"/>
    <property type="molecule type" value="Genomic_DNA"/>
</dbReference>
<evidence type="ECO:0000313" key="2">
    <source>
        <dbReference type="Proteomes" id="UP000321479"/>
    </source>
</evidence>